<dbReference type="RefSeq" id="WP_280655759.1">
    <property type="nucleotide sequence ID" value="NZ_JANQDH010000106.1"/>
</dbReference>
<feature type="signal peptide" evidence="1">
    <location>
        <begin position="1"/>
        <end position="21"/>
    </location>
</feature>
<feature type="chain" id="PRO_5041222955" evidence="1">
    <location>
        <begin position="22"/>
        <end position="291"/>
    </location>
</feature>
<evidence type="ECO:0000256" key="1">
    <source>
        <dbReference type="SAM" id="SignalP"/>
    </source>
</evidence>
<dbReference type="Proteomes" id="UP001159387">
    <property type="component" value="Unassembled WGS sequence"/>
</dbReference>
<dbReference type="NCBIfam" id="TIGR02595">
    <property type="entry name" value="PEP_CTERM"/>
    <property type="match status" value="1"/>
</dbReference>
<reference evidence="2 3" key="1">
    <citation type="journal article" date="2023" name="J. Phycol.">
        <title>Chrysosporum ovalisporum is synonymous with the true-branching cyanobacterium Umezakia natans (Nostocales/Aphanizomenonaceae).</title>
        <authorList>
            <person name="McGregor G.B."/>
            <person name="Sendall B.C."/>
            <person name="Niiyama Y."/>
            <person name="Tuji A."/>
            <person name="Willis A."/>
        </authorList>
    </citation>
    <scope>NUCLEOTIDE SEQUENCE [LARGE SCALE GENOMIC DNA]</scope>
    <source>
        <strain evidence="2 3">ANA360D</strain>
    </source>
</reference>
<proteinExistence type="predicted"/>
<keyword evidence="3" id="KW-1185">Reference proteome</keyword>
<dbReference type="InterPro" id="IPR013424">
    <property type="entry name" value="Ice-binding_C"/>
</dbReference>
<organism evidence="2 3">
    <name type="scientific">Chrysosporum bergii ANA360D</name>
    <dbReference type="NCBI Taxonomy" id="617107"/>
    <lineage>
        <taxon>Bacteria</taxon>
        <taxon>Bacillati</taxon>
        <taxon>Cyanobacteriota</taxon>
        <taxon>Cyanophyceae</taxon>
        <taxon>Nostocales</taxon>
        <taxon>Nodulariaceae</taxon>
        <taxon>Chrysosporum</taxon>
    </lineage>
</organism>
<comment type="caution">
    <text evidence="2">The sequence shown here is derived from an EMBL/GenBank/DDBJ whole genome shotgun (WGS) entry which is preliminary data.</text>
</comment>
<dbReference type="EMBL" id="JANQDH010000106">
    <property type="protein sequence ID" value="MDH6061811.1"/>
    <property type="molecule type" value="Genomic_DNA"/>
</dbReference>
<name>A0AA43KCV0_9CYAN</name>
<evidence type="ECO:0000313" key="3">
    <source>
        <dbReference type="Proteomes" id="UP001159387"/>
    </source>
</evidence>
<protein>
    <submittedName>
        <fullName evidence="2">PEP-CTERM sorting domain-containing protein</fullName>
    </submittedName>
</protein>
<gene>
    <name evidence="2" type="ORF">NWP17_15450</name>
</gene>
<keyword evidence="1" id="KW-0732">Signal</keyword>
<evidence type="ECO:0000313" key="2">
    <source>
        <dbReference type="EMBL" id="MDH6061811.1"/>
    </source>
</evidence>
<sequence>MIQQYLRLVNKFLLIVSPVLAGSVLLTSPSEAATFALSEGELIFTNFSQSPRSTLTDTNTNALVVSDDNNVFTQGEAIAFFGGTPTEALNFSSSIARGENTAYLGLAESEATIKGIFDINQDSIFSFDFATNLNLATSVDRPGRESASASGGLFFALFDVQENTLLDYFSLAGDLTKQGDNNFVGYENEGNVILNHAKTDYDFVGNQKFATADVDGYVKRYFTHPTTLALVQVKSNEVMVSTPEPSIIVGLIVSTGLIGVVLRRNKSVIADGKYNPFDVSRYTSGEDADIT</sequence>
<dbReference type="AlphaFoldDB" id="A0AA43KCV0"/>
<accession>A0AA43KCV0</accession>